<organism evidence="1 2">
    <name type="scientific">Geodermatophilus amargosae</name>
    <dbReference type="NCBI Taxonomy" id="1296565"/>
    <lineage>
        <taxon>Bacteria</taxon>
        <taxon>Bacillati</taxon>
        <taxon>Actinomycetota</taxon>
        <taxon>Actinomycetes</taxon>
        <taxon>Geodermatophilales</taxon>
        <taxon>Geodermatophilaceae</taxon>
        <taxon>Geodermatophilus</taxon>
    </lineage>
</organism>
<sequence length="77" mass="8072">MQAIRIVVKGENGVFLVAEPDARYRIVSGLAVTAGMPRLEATGAAGMVVDYDGVRGRGTVHLPSESGGFYTYQVTAA</sequence>
<reference evidence="2" key="1">
    <citation type="submission" date="2016-10" db="EMBL/GenBank/DDBJ databases">
        <authorList>
            <person name="Varghese N."/>
            <person name="Submissions S."/>
        </authorList>
    </citation>
    <scope>NUCLEOTIDE SEQUENCE [LARGE SCALE GENOMIC DNA]</scope>
    <source>
        <strain evidence="2">DSM 46136</strain>
    </source>
</reference>
<dbReference type="AlphaFoldDB" id="A0A1I7CNW3"/>
<accession>A0A1I7CNW3</accession>
<name>A0A1I7CNW3_9ACTN</name>
<evidence type="ECO:0000313" key="2">
    <source>
        <dbReference type="Proteomes" id="UP000199546"/>
    </source>
</evidence>
<dbReference type="EMBL" id="FPBA01000024">
    <property type="protein sequence ID" value="SFU01115.1"/>
    <property type="molecule type" value="Genomic_DNA"/>
</dbReference>
<proteinExistence type="predicted"/>
<keyword evidence="2" id="KW-1185">Reference proteome</keyword>
<dbReference type="Proteomes" id="UP000199546">
    <property type="component" value="Unassembled WGS sequence"/>
</dbReference>
<protein>
    <submittedName>
        <fullName evidence="1">Uncharacterized protein</fullName>
    </submittedName>
</protein>
<evidence type="ECO:0000313" key="1">
    <source>
        <dbReference type="EMBL" id="SFU01115.1"/>
    </source>
</evidence>
<gene>
    <name evidence="1" type="ORF">SAMN05660657_04703</name>
</gene>